<dbReference type="GO" id="GO:0046521">
    <property type="term" value="P:sphingoid catabolic process"/>
    <property type="evidence" value="ECO:0007669"/>
    <property type="project" value="TreeGrafter"/>
</dbReference>
<proteinExistence type="predicted"/>
<evidence type="ECO:0000256" key="1">
    <source>
        <dbReference type="SAM" id="Phobius"/>
    </source>
</evidence>
<dbReference type="KEGG" id="uru:DSM104443_00998"/>
<protein>
    <recommendedName>
        <fullName evidence="4">Membrane protein YGL010W</fullName>
    </recommendedName>
</protein>
<keyword evidence="1" id="KW-0472">Membrane</keyword>
<feature type="transmembrane region" description="Helical" evidence="1">
    <location>
        <begin position="46"/>
        <end position="65"/>
    </location>
</feature>
<dbReference type="Pfam" id="PF06127">
    <property type="entry name" value="Mpo1-like"/>
    <property type="match status" value="1"/>
</dbReference>
<organism evidence="2 3">
    <name type="scientific">Usitatibacter rugosus</name>
    <dbReference type="NCBI Taxonomy" id="2732067"/>
    <lineage>
        <taxon>Bacteria</taxon>
        <taxon>Pseudomonadati</taxon>
        <taxon>Pseudomonadota</taxon>
        <taxon>Betaproteobacteria</taxon>
        <taxon>Nitrosomonadales</taxon>
        <taxon>Usitatibacteraceae</taxon>
        <taxon>Usitatibacter</taxon>
    </lineage>
</organism>
<name>A0A6M4GWE3_9PROT</name>
<feature type="transmembrane region" description="Helical" evidence="1">
    <location>
        <begin position="21"/>
        <end position="39"/>
    </location>
</feature>
<dbReference type="Proteomes" id="UP000501534">
    <property type="component" value="Chromosome"/>
</dbReference>
<keyword evidence="3" id="KW-1185">Reference proteome</keyword>
<evidence type="ECO:0000313" key="2">
    <source>
        <dbReference type="EMBL" id="QJR09947.1"/>
    </source>
</evidence>
<dbReference type="RefSeq" id="WP_171090084.1">
    <property type="nucleotide sequence ID" value="NZ_CP053069.1"/>
</dbReference>
<keyword evidence="1" id="KW-0812">Transmembrane</keyword>
<dbReference type="EMBL" id="CP053069">
    <property type="protein sequence ID" value="QJR09947.1"/>
    <property type="molecule type" value="Genomic_DNA"/>
</dbReference>
<dbReference type="PANTHER" id="PTHR28026">
    <property type="entry name" value="DUF962 DOMAIN PROTEIN (AFU_ORTHOLOGUE AFUA_8G05310)"/>
    <property type="match status" value="1"/>
</dbReference>
<dbReference type="PANTHER" id="PTHR28026:SF9">
    <property type="entry name" value="2-HYDROXY-PALMITIC ACID DIOXYGENASE MPO1"/>
    <property type="match status" value="1"/>
</dbReference>
<dbReference type="InterPro" id="IPR009305">
    <property type="entry name" value="Mpo1-like"/>
</dbReference>
<feature type="transmembrane region" description="Helical" evidence="1">
    <location>
        <begin position="100"/>
        <end position="119"/>
    </location>
</feature>
<evidence type="ECO:0000313" key="3">
    <source>
        <dbReference type="Proteomes" id="UP000501534"/>
    </source>
</evidence>
<reference evidence="2 3" key="1">
    <citation type="submission" date="2020-04" db="EMBL/GenBank/DDBJ databases">
        <title>Usitatibacter rugosus gen. nov., sp. nov. and Usitatibacter palustris sp. nov., novel members of Usitatibacteraceae fam. nov. within the order Nitrosomonadales isolated from soil.</title>
        <authorList>
            <person name="Huber K.J."/>
            <person name="Neumann-Schaal M."/>
            <person name="Geppert A."/>
            <person name="Luckner M."/>
            <person name="Wanner G."/>
            <person name="Overmann J."/>
        </authorList>
    </citation>
    <scope>NUCLEOTIDE SEQUENCE [LARGE SCALE GENOMIC DNA]</scope>
    <source>
        <strain evidence="2 3">0125_3</strain>
    </source>
</reference>
<dbReference type="AlphaFoldDB" id="A0A6M4GWE3"/>
<dbReference type="GO" id="GO:0016020">
    <property type="term" value="C:membrane"/>
    <property type="evidence" value="ECO:0007669"/>
    <property type="project" value="GOC"/>
</dbReference>
<keyword evidence="1" id="KW-1133">Transmembrane helix</keyword>
<gene>
    <name evidence="2" type="ORF">DSM104443_00998</name>
</gene>
<feature type="transmembrane region" description="Helical" evidence="1">
    <location>
        <begin position="131"/>
        <end position="149"/>
    </location>
</feature>
<accession>A0A6M4GWE3</accession>
<sequence>MQSIHETLTQYAAYHRDRRNIATHFVGVPLIVFSVVLALNTVTFPFGSIVVPLAVLTTAAAIVYYVALDKMLGITMAVILLLMCAGASEITARESIPQSLGWALGIFVVGWALQYWGHYFEGMKPAFYDDVKQLLIGPLFVLAEAFFLFGAKPELRRYIEDRVGPTVARRSDGTSPTA</sequence>
<evidence type="ECO:0008006" key="4">
    <source>
        <dbReference type="Google" id="ProtNLM"/>
    </source>
</evidence>